<dbReference type="EMBL" id="CAJNYV010003727">
    <property type="protein sequence ID" value="CAF3605936.1"/>
    <property type="molecule type" value="Genomic_DNA"/>
</dbReference>
<dbReference type="Proteomes" id="UP000663865">
    <property type="component" value="Unassembled WGS sequence"/>
</dbReference>
<feature type="non-terminal residue" evidence="1">
    <location>
        <position position="29"/>
    </location>
</feature>
<sequence length="29" mass="3441">MLKVRFDFVYLILRHGGDFGESRRVKVAM</sequence>
<protein>
    <submittedName>
        <fullName evidence="1">Uncharacterized protein</fullName>
    </submittedName>
</protein>
<accession>A0A818NM12</accession>
<name>A0A818NM12_9BILA</name>
<evidence type="ECO:0000313" key="2">
    <source>
        <dbReference type="Proteomes" id="UP000663865"/>
    </source>
</evidence>
<organism evidence="1 2">
    <name type="scientific">Rotaria socialis</name>
    <dbReference type="NCBI Taxonomy" id="392032"/>
    <lineage>
        <taxon>Eukaryota</taxon>
        <taxon>Metazoa</taxon>
        <taxon>Spiralia</taxon>
        <taxon>Gnathifera</taxon>
        <taxon>Rotifera</taxon>
        <taxon>Eurotatoria</taxon>
        <taxon>Bdelloidea</taxon>
        <taxon>Philodinida</taxon>
        <taxon>Philodinidae</taxon>
        <taxon>Rotaria</taxon>
    </lineage>
</organism>
<gene>
    <name evidence="1" type="ORF">KIK155_LOCUS21178</name>
</gene>
<comment type="caution">
    <text evidence="1">The sequence shown here is derived from an EMBL/GenBank/DDBJ whole genome shotgun (WGS) entry which is preliminary data.</text>
</comment>
<proteinExistence type="predicted"/>
<reference evidence="1" key="1">
    <citation type="submission" date="2021-02" db="EMBL/GenBank/DDBJ databases">
        <authorList>
            <person name="Nowell W R."/>
        </authorList>
    </citation>
    <scope>NUCLEOTIDE SEQUENCE</scope>
</reference>
<evidence type="ECO:0000313" key="1">
    <source>
        <dbReference type="EMBL" id="CAF3605936.1"/>
    </source>
</evidence>
<dbReference type="AlphaFoldDB" id="A0A818NM12"/>